<proteinExistence type="predicted"/>
<reference evidence="1" key="1">
    <citation type="submission" date="2022-10" db="EMBL/GenBank/DDBJ databases">
        <title>Culturing micro-colonial fungi from biological soil crusts in the Mojave desert and describing Neophaeococcomyces mojavensis, and introducing the new genera and species Taxawa tesnikishii.</title>
        <authorList>
            <person name="Kurbessoian T."/>
            <person name="Stajich J.E."/>
        </authorList>
    </citation>
    <scope>NUCLEOTIDE SEQUENCE</scope>
    <source>
        <strain evidence="1">JES_112</strain>
    </source>
</reference>
<protein>
    <submittedName>
        <fullName evidence="1">Uncharacterized protein</fullName>
    </submittedName>
</protein>
<evidence type="ECO:0000313" key="1">
    <source>
        <dbReference type="EMBL" id="KAJ9652682.1"/>
    </source>
</evidence>
<dbReference type="Proteomes" id="UP001172386">
    <property type="component" value="Unassembled WGS sequence"/>
</dbReference>
<comment type="caution">
    <text evidence="1">The sequence shown here is derived from an EMBL/GenBank/DDBJ whole genome shotgun (WGS) entry which is preliminary data.</text>
</comment>
<accession>A0ACC2ZYB7</accession>
<sequence>MTSFQWPRSESSRFYASCPSRDEIKTFPEGTLMDSVVEPGWTSVEHSHQWLNPSKKNKRKKKVPKLSVSGPIPTIRLSAVTEVSESTRPGTPEPVELPTNLTPRITPEKAVEACSDQPSPSPEKTHFAQISTNSTLTTSVDKLEKSVSQYYNHCMAPNSRSISMGSIVAPPPDISLPEIPAQSSGERGCNRSLSRSKSSNLGKHRRELSMISPTLTTTQTNQLGRISGMSKFDFRLNENDTRVPRTKAGVPSLCVHTNSTALQQYTQQSLCMPQNASAANAPNGDFKTIDASNWNIPRGLKYLGSTTPTRSHHRHESGSHSPFNRGQDSITTTINSGSSRSLKDADGVSSRPTSISSVDMFRLSVIGATSPDSSRKGHRRQNCVRIKNLQPADVKKKLSSQLDRLAEAEEDNSVLFLTPKKKRLSLEKPPSEASLDAPKVKQAPSLSLRVRRPGLVSKKNVHLQNKRSRDDESQSASPTSPTNQLGLTPRRAQTVAHMTREIETSKGTTPPRAKTPPWLDYSPASPSFLFPSEIPRHQKSRIQGPRSIPPPPLRIRNRSGSPLTSKSSAITKRKRSDTDIRESAPSLENIVRSPQVTVPEVNLVQSSPLLPVRMPSLQYNLSPEVKKQRKRSSTVAGHAGEGLGPNSKQLRQAEARRRDFLETPPAHGKAQSSPSNISIWEDVSVRADSPDGLSGSDSVRQSRLYSRPESVSKTCPIRLQKASEMIARFEGIENVQQKNRDADMRVNENFTAGPMRNHGRNRSHTVNTAAGPPAGIGLGLRFEGRSMAYTVNEMSGQEVCRNLAS</sequence>
<keyword evidence="2" id="KW-1185">Reference proteome</keyword>
<evidence type="ECO:0000313" key="2">
    <source>
        <dbReference type="Proteomes" id="UP001172386"/>
    </source>
</evidence>
<gene>
    <name evidence="1" type="ORF">H2198_008085</name>
</gene>
<dbReference type="EMBL" id="JAPDRQ010000187">
    <property type="protein sequence ID" value="KAJ9652682.1"/>
    <property type="molecule type" value="Genomic_DNA"/>
</dbReference>
<name>A0ACC2ZYB7_9EURO</name>
<organism evidence="1 2">
    <name type="scientific">Neophaeococcomyces mojaviensis</name>
    <dbReference type="NCBI Taxonomy" id="3383035"/>
    <lineage>
        <taxon>Eukaryota</taxon>
        <taxon>Fungi</taxon>
        <taxon>Dikarya</taxon>
        <taxon>Ascomycota</taxon>
        <taxon>Pezizomycotina</taxon>
        <taxon>Eurotiomycetes</taxon>
        <taxon>Chaetothyriomycetidae</taxon>
        <taxon>Chaetothyriales</taxon>
        <taxon>Chaetothyriales incertae sedis</taxon>
        <taxon>Neophaeococcomyces</taxon>
    </lineage>
</organism>